<evidence type="ECO:0000259" key="2">
    <source>
        <dbReference type="Pfam" id="PF08241"/>
    </source>
</evidence>
<dbReference type="SUPFAM" id="SSF53335">
    <property type="entry name" value="S-adenosyl-L-methionine-dependent methyltransferases"/>
    <property type="match status" value="1"/>
</dbReference>
<evidence type="ECO:0000313" key="3">
    <source>
        <dbReference type="EMBL" id="VAW64794.1"/>
    </source>
</evidence>
<gene>
    <name evidence="3" type="ORF">MNBD_GAMMA11-825</name>
</gene>
<dbReference type="Pfam" id="PF02810">
    <property type="entry name" value="SEC-C"/>
    <property type="match status" value="1"/>
</dbReference>
<dbReference type="InterPro" id="IPR004027">
    <property type="entry name" value="SEC_C_motif"/>
</dbReference>
<feature type="compositionally biased region" description="Basic residues" evidence="1">
    <location>
        <begin position="202"/>
        <end position="212"/>
    </location>
</feature>
<organism evidence="3">
    <name type="scientific">hydrothermal vent metagenome</name>
    <dbReference type="NCBI Taxonomy" id="652676"/>
    <lineage>
        <taxon>unclassified sequences</taxon>
        <taxon>metagenomes</taxon>
        <taxon>ecological metagenomes</taxon>
    </lineage>
</organism>
<dbReference type="SUPFAM" id="SSF103642">
    <property type="entry name" value="Sec-C motif"/>
    <property type="match status" value="1"/>
</dbReference>
<name>A0A3B0Y898_9ZZZZ</name>
<dbReference type="AlphaFoldDB" id="A0A3B0Y898"/>
<dbReference type="GO" id="GO:0008757">
    <property type="term" value="F:S-adenosylmethionine-dependent methyltransferase activity"/>
    <property type="evidence" value="ECO:0007669"/>
    <property type="project" value="InterPro"/>
</dbReference>
<proteinExistence type="predicted"/>
<sequence>MIRKLHIGGWEKADGWEILNANPAPNVDHVCNANNLSQFSDNTFTEIYASHVVEHLDYKDELDSTLKEWFRVLKPAGKIYISVPDLDVLAGLILSKEKLTLDERFHVMRMLFGGHVDQYDYHVVGLNEDFLTAFLRRSGFENIKKVENFDLFNDTSSMLFKGVAISLNLMAEKGQNQHHSKRNTSEIKKTGRNDPCPCGSGKKYKKCHGKTD</sequence>
<accession>A0A3B0Y898</accession>
<dbReference type="Gene3D" id="3.10.450.50">
    <property type="match status" value="1"/>
</dbReference>
<dbReference type="EMBL" id="UOFG01000239">
    <property type="protein sequence ID" value="VAW64794.1"/>
    <property type="molecule type" value="Genomic_DNA"/>
</dbReference>
<dbReference type="InterPro" id="IPR013216">
    <property type="entry name" value="Methyltransf_11"/>
</dbReference>
<dbReference type="CDD" id="cd02440">
    <property type="entry name" value="AdoMet_MTases"/>
    <property type="match status" value="1"/>
</dbReference>
<feature type="compositionally biased region" description="Basic and acidic residues" evidence="1">
    <location>
        <begin position="183"/>
        <end position="192"/>
    </location>
</feature>
<feature type="region of interest" description="Disordered" evidence="1">
    <location>
        <begin position="174"/>
        <end position="212"/>
    </location>
</feature>
<protein>
    <recommendedName>
        <fullName evidence="2">Methyltransferase type 11 domain-containing protein</fullName>
    </recommendedName>
</protein>
<dbReference type="Pfam" id="PF08241">
    <property type="entry name" value="Methyltransf_11"/>
    <property type="match status" value="1"/>
</dbReference>
<evidence type="ECO:0000256" key="1">
    <source>
        <dbReference type="SAM" id="MobiDB-lite"/>
    </source>
</evidence>
<feature type="domain" description="Methyltransferase type 11" evidence="2">
    <location>
        <begin position="29"/>
        <end position="81"/>
    </location>
</feature>
<dbReference type="Gene3D" id="3.40.50.150">
    <property type="entry name" value="Vaccinia Virus protein VP39"/>
    <property type="match status" value="1"/>
</dbReference>
<dbReference type="InterPro" id="IPR029063">
    <property type="entry name" value="SAM-dependent_MTases_sf"/>
</dbReference>
<reference evidence="3" key="1">
    <citation type="submission" date="2018-06" db="EMBL/GenBank/DDBJ databases">
        <authorList>
            <person name="Zhirakovskaya E."/>
        </authorList>
    </citation>
    <scope>NUCLEOTIDE SEQUENCE</scope>
</reference>